<dbReference type="AlphaFoldDB" id="A0A1S3KBJ6"/>
<protein>
    <submittedName>
        <fullName evidence="3">Uncharacterized protein LOC106180543</fullName>
    </submittedName>
</protein>
<reference evidence="3" key="1">
    <citation type="submission" date="2025-08" db="UniProtKB">
        <authorList>
            <consortium name="RefSeq"/>
        </authorList>
    </citation>
    <scope>IDENTIFICATION</scope>
    <source>
        <tissue evidence="3">Gonads</tissue>
    </source>
</reference>
<proteinExistence type="predicted"/>
<dbReference type="GeneID" id="106180543"/>
<feature type="region of interest" description="Disordered" evidence="1">
    <location>
        <begin position="1"/>
        <end position="23"/>
    </location>
</feature>
<accession>A0A1S3KBJ6</accession>
<sequence length="211" mass="24214">MSSLEALGSLLDSEQQNDTFEREQEELHRAIDFEINTHQLGFEDTNLAGDNCHWDLADDNAIAAETEPCGIKVKEGKLAADEQCCSPQKFADDHDDKKEKRTLRAPCLKGSSHHRRGNDGKRLRVEFIMDDGDSEKNSLRTDVEKEFNNIHGRKHGGSMHSRFRQPRLSLLGKPIAYRPPPDPHYRKVQSKVYNFLERPKDWTSIAYHVFV</sequence>
<dbReference type="InParanoid" id="A0A1S3KBJ6"/>
<dbReference type="STRING" id="7574.A0A1S3KBJ6"/>
<dbReference type="OrthoDB" id="8879391at2759"/>
<organism evidence="2 3">
    <name type="scientific">Lingula anatina</name>
    <name type="common">Brachiopod</name>
    <name type="synonym">Lingula unguis</name>
    <dbReference type="NCBI Taxonomy" id="7574"/>
    <lineage>
        <taxon>Eukaryota</taxon>
        <taxon>Metazoa</taxon>
        <taxon>Spiralia</taxon>
        <taxon>Lophotrochozoa</taxon>
        <taxon>Brachiopoda</taxon>
        <taxon>Linguliformea</taxon>
        <taxon>Lingulata</taxon>
        <taxon>Lingulida</taxon>
        <taxon>Linguloidea</taxon>
        <taxon>Lingulidae</taxon>
        <taxon>Lingula</taxon>
    </lineage>
</organism>
<evidence type="ECO:0000313" key="3">
    <source>
        <dbReference type="RefSeq" id="XP_013420005.1"/>
    </source>
</evidence>
<keyword evidence="2" id="KW-1185">Reference proteome</keyword>
<dbReference type="RefSeq" id="XP_013420005.1">
    <property type="nucleotide sequence ID" value="XM_013564551.1"/>
</dbReference>
<dbReference type="KEGG" id="lak:106180543"/>
<name>A0A1S3KBJ6_LINAN</name>
<evidence type="ECO:0000313" key="2">
    <source>
        <dbReference type="Proteomes" id="UP000085678"/>
    </source>
</evidence>
<dbReference type="Proteomes" id="UP000085678">
    <property type="component" value="Unplaced"/>
</dbReference>
<evidence type="ECO:0000256" key="1">
    <source>
        <dbReference type="SAM" id="MobiDB-lite"/>
    </source>
</evidence>
<gene>
    <name evidence="3" type="primary">LOC106180543</name>
</gene>